<keyword evidence="2" id="KW-1185">Reference proteome</keyword>
<reference evidence="1 2" key="1">
    <citation type="journal article" date="2018" name="Front. Plant Sci.">
        <title>Red Clover (Trifolium pratense) and Zigzag Clover (T. medium) - A Picture of Genomic Similarities and Differences.</title>
        <authorList>
            <person name="Dluhosova J."/>
            <person name="Istvanek J."/>
            <person name="Nedelnik J."/>
            <person name="Repkova J."/>
        </authorList>
    </citation>
    <scope>NUCLEOTIDE SEQUENCE [LARGE SCALE GENOMIC DNA]</scope>
    <source>
        <strain evidence="2">cv. 10/8</strain>
        <tissue evidence="1">Leaf</tissue>
    </source>
</reference>
<dbReference type="Proteomes" id="UP000265520">
    <property type="component" value="Unassembled WGS sequence"/>
</dbReference>
<organism evidence="1 2">
    <name type="scientific">Trifolium medium</name>
    <dbReference type="NCBI Taxonomy" id="97028"/>
    <lineage>
        <taxon>Eukaryota</taxon>
        <taxon>Viridiplantae</taxon>
        <taxon>Streptophyta</taxon>
        <taxon>Embryophyta</taxon>
        <taxon>Tracheophyta</taxon>
        <taxon>Spermatophyta</taxon>
        <taxon>Magnoliopsida</taxon>
        <taxon>eudicotyledons</taxon>
        <taxon>Gunneridae</taxon>
        <taxon>Pentapetalae</taxon>
        <taxon>rosids</taxon>
        <taxon>fabids</taxon>
        <taxon>Fabales</taxon>
        <taxon>Fabaceae</taxon>
        <taxon>Papilionoideae</taxon>
        <taxon>50 kb inversion clade</taxon>
        <taxon>NPAAA clade</taxon>
        <taxon>Hologalegina</taxon>
        <taxon>IRL clade</taxon>
        <taxon>Trifolieae</taxon>
        <taxon>Trifolium</taxon>
    </lineage>
</organism>
<dbReference type="EMBL" id="LXQA010640790">
    <property type="protein sequence ID" value="MCI63634.1"/>
    <property type="molecule type" value="Genomic_DNA"/>
</dbReference>
<proteinExistence type="predicted"/>
<protein>
    <submittedName>
        <fullName evidence="1">Uncharacterized protein</fullName>
    </submittedName>
</protein>
<sequence length="54" mass="6036">IKLTGSGSTFLGYGPFWLLQLRLNATFAQELDRILPEACLEDTRGRQVEGLRLA</sequence>
<accession>A0A392TSG9</accession>
<evidence type="ECO:0000313" key="1">
    <source>
        <dbReference type="EMBL" id="MCI63634.1"/>
    </source>
</evidence>
<name>A0A392TSG9_9FABA</name>
<evidence type="ECO:0000313" key="2">
    <source>
        <dbReference type="Proteomes" id="UP000265520"/>
    </source>
</evidence>
<comment type="caution">
    <text evidence="1">The sequence shown here is derived from an EMBL/GenBank/DDBJ whole genome shotgun (WGS) entry which is preliminary data.</text>
</comment>
<feature type="non-terminal residue" evidence="1">
    <location>
        <position position="1"/>
    </location>
</feature>
<dbReference type="AlphaFoldDB" id="A0A392TSG9"/>